<organism evidence="1 2">
    <name type="scientific">Leptospira santarosai str. ZUN179</name>
    <dbReference type="NCBI Taxonomy" id="1049985"/>
    <lineage>
        <taxon>Bacteria</taxon>
        <taxon>Pseudomonadati</taxon>
        <taxon>Spirochaetota</taxon>
        <taxon>Spirochaetia</taxon>
        <taxon>Leptospirales</taxon>
        <taxon>Leptospiraceae</taxon>
        <taxon>Leptospira</taxon>
    </lineage>
</organism>
<sequence length="307" mass="35683">MEISSLWKTLIESKFQKIDDHFLNSFRMPGNSNNRLAAWDPFDPTMRFFKFLLLNECGRKPDSFFVKYNKLGNVNLGNPVFITVNRKESKIVSEINIDHFFSVEEYEFLEANLPLKFCNDILEIGAGFGRTCQALIKLSNTIKSYTIIDLPEMLSLSSSYLKKVLSNDEFEKIKFISTEDIHLVGNRDLIINIDSFQEMPRQTIKFYMDNLVSNAKYFYSKNPIGKYTPESIGIKLGDPNQIQEVLTLGLSTQIVDIFNEEELRLARKQHIEAYKPSESFVLVNECPMEIFPYYHNILYKNNDKNVQ</sequence>
<dbReference type="EMBL" id="AHOQ02000029">
    <property type="protein sequence ID" value="EMO45746.1"/>
    <property type="molecule type" value="Genomic_DNA"/>
</dbReference>
<proteinExistence type="predicted"/>
<accession>M6USJ8</accession>
<evidence type="ECO:0000313" key="2">
    <source>
        <dbReference type="Proteomes" id="UP000012160"/>
    </source>
</evidence>
<name>M6USJ8_9LEPT</name>
<dbReference type="NCBIfam" id="TIGR04371">
    <property type="entry name" value="methyltran_NanM"/>
    <property type="match status" value="1"/>
</dbReference>
<dbReference type="AlphaFoldDB" id="M6USJ8"/>
<keyword evidence="1" id="KW-0489">Methyltransferase</keyword>
<protein>
    <submittedName>
        <fullName evidence="1">Sugar O-methyltransferase domain protein</fullName>
    </submittedName>
</protein>
<reference evidence="1 2" key="1">
    <citation type="submission" date="2013-01" db="EMBL/GenBank/DDBJ databases">
        <authorList>
            <person name="Harkins D.M."/>
            <person name="Durkin A.S."/>
            <person name="Brinkac L.M."/>
            <person name="Haft D.H."/>
            <person name="Selengut J.D."/>
            <person name="Sanka R."/>
            <person name="DePew J."/>
            <person name="Purushe J."/>
            <person name="Matthias M.A."/>
            <person name="Vinetz J.M."/>
            <person name="Sutton G.G."/>
            <person name="Nierman W.C."/>
            <person name="Fouts D.E."/>
        </authorList>
    </citation>
    <scope>NUCLEOTIDE SEQUENCE [LARGE SCALE GENOMIC DNA]</scope>
    <source>
        <strain evidence="1 2">ZUN179</strain>
    </source>
</reference>
<dbReference type="InterPro" id="IPR030807">
    <property type="entry name" value="Methyltran_NanM"/>
</dbReference>
<evidence type="ECO:0000313" key="1">
    <source>
        <dbReference type="EMBL" id="EMO45746.1"/>
    </source>
</evidence>
<dbReference type="GO" id="GO:0008168">
    <property type="term" value="F:methyltransferase activity"/>
    <property type="evidence" value="ECO:0007669"/>
    <property type="project" value="UniProtKB-KW"/>
</dbReference>
<comment type="caution">
    <text evidence="1">The sequence shown here is derived from an EMBL/GenBank/DDBJ whole genome shotgun (WGS) entry which is preliminary data.</text>
</comment>
<dbReference type="InterPro" id="IPR029063">
    <property type="entry name" value="SAM-dependent_MTases_sf"/>
</dbReference>
<dbReference type="GO" id="GO:0032259">
    <property type="term" value="P:methylation"/>
    <property type="evidence" value="ECO:0007669"/>
    <property type="project" value="UniProtKB-KW"/>
</dbReference>
<dbReference type="Proteomes" id="UP000012160">
    <property type="component" value="Unassembled WGS sequence"/>
</dbReference>
<dbReference type="RefSeq" id="WP_004485952.1">
    <property type="nucleotide sequence ID" value="NZ_AHOQ02000029.1"/>
</dbReference>
<dbReference type="SUPFAM" id="SSF53335">
    <property type="entry name" value="S-adenosyl-L-methionine-dependent methyltransferases"/>
    <property type="match status" value="1"/>
</dbReference>
<keyword evidence="1" id="KW-0808">Transferase</keyword>
<gene>
    <name evidence="1" type="ORF">LEP1GSC187_1515</name>
</gene>